<feature type="transmembrane region" description="Helical" evidence="7">
    <location>
        <begin position="334"/>
        <end position="355"/>
    </location>
</feature>
<keyword evidence="3 7" id="KW-0812">Transmembrane</keyword>
<dbReference type="PROSITE" id="PS00217">
    <property type="entry name" value="SUGAR_TRANSPORT_2"/>
    <property type="match status" value="1"/>
</dbReference>
<feature type="transmembrane region" description="Helical" evidence="7">
    <location>
        <begin position="92"/>
        <end position="109"/>
    </location>
</feature>
<evidence type="ECO:0000256" key="3">
    <source>
        <dbReference type="ARBA" id="ARBA00022692"/>
    </source>
</evidence>
<keyword evidence="4 7" id="KW-1133">Transmembrane helix</keyword>
<name>A0ABP9C2A0_9ACTN</name>
<feature type="region of interest" description="Disordered" evidence="6">
    <location>
        <begin position="1"/>
        <end position="31"/>
    </location>
</feature>
<dbReference type="PROSITE" id="PS50850">
    <property type="entry name" value="MFS"/>
    <property type="match status" value="1"/>
</dbReference>
<dbReference type="SUPFAM" id="SSF103473">
    <property type="entry name" value="MFS general substrate transporter"/>
    <property type="match status" value="1"/>
</dbReference>
<feature type="transmembrane region" description="Helical" evidence="7">
    <location>
        <begin position="209"/>
        <end position="226"/>
    </location>
</feature>
<feature type="transmembrane region" description="Helical" evidence="7">
    <location>
        <begin position="179"/>
        <end position="203"/>
    </location>
</feature>
<proteinExistence type="predicted"/>
<feature type="transmembrane region" description="Helical" evidence="7">
    <location>
        <begin position="146"/>
        <end position="167"/>
    </location>
</feature>
<dbReference type="Gene3D" id="1.20.1250.20">
    <property type="entry name" value="MFS general substrate transporter like domains"/>
    <property type="match status" value="1"/>
</dbReference>
<keyword evidence="10" id="KW-1185">Reference proteome</keyword>
<comment type="subcellular location">
    <subcellularLocation>
        <location evidence="1">Cell membrane</location>
        <topology evidence="1">Multi-pass membrane protein</topology>
    </subcellularLocation>
</comment>
<reference evidence="10" key="1">
    <citation type="journal article" date="2019" name="Int. J. Syst. Evol. Microbiol.">
        <title>The Global Catalogue of Microorganisms (GCM) 10K type strain sequencing project: providing services to taxonomists for standard genome sequencing and annotation.</title>
        <authorList>
            <consortium name="The Broad Institute Genomics Platform"/>
            <consortium name="The Broad Institute Genome Sequencing Center for Infectious Disease"/>
            <person name="Wu L."/>
            <person name="Ma J."/>
        </authorList>
    </citation>
    <scope>NUCLEOTIDE SEQUENCE [LARGE SCALE GENOMIC DNA]</scope>
    <source>
        <strain evidence="10">JCM 18081</strain>
    </source>
</reference>
<feature type="transmembrane region" description="Helical" evidence="7">
    <location>
        <begin position="362"/>
        <end position="381"/>
    </location>
</feature>
<keyword evidence="5 7" id="KW-0472">Membrane</keyword>
<dbReference type="EMBL" id="BAABIG010000033">
    <property type="protein sequence ID" value="GAA4803958.1"/>
    <property type="molecule type" value="Genomic_DNA"/>
</dbReference>
<gene>
    <name evidence="9" type="ORF">GCM10023220_36640</name>
</gene>
<evidence type="ECO:0000256" key="5">
    <source>
        <dbReference type="ARBA" id="ARBA00023136"/>
    </source>
</evidence>
<feature type="compositionally biased region" description="Low complexity" evidence="6">
    <location>
        <begin position="22"/>
        <end position="31"/>
    </location>
</feature>
<accession>A0ABP9C2A0</accession>
<feature type="transmembrane region" description="Helical" evidence="7">
    <location>
        <begin position="387"/>
        <end position="406"/>
    </location>
</feature>
<dbReference type="Proteomes" id="UP001501265">
    <property type="component" value="Unassembled WGS sequence"/>
</dbReference>
<dbReference type="InterPro" id="IPR020846">
    <property type="entry name" value="MFS_dom"/>
</dbReference>
<evidence type="ECO:0000313" key="10">
    <source>
        <dbReference type="Proteomes" id="UP001501265"/>
    </source>
</evidence>
<feature type="transmembrane region" description="Helical" evidence="7">
    <location>
        <begin position="451"/>
        <end position="470"/>
    </location>
</feature>
<dbReference type="InterPro" id="IPR036259">
    <property type="entry name" value="MFS_trans_sf"/>
</dbReference>
<protein>
    <submittedName>
        <fullName evidence="9">MFS transporter</fullName>
    </submittedName>
</protein>
<evidence type="ECO:0000259" key="8">
    <source>
        <dbReference type="PROSITE" id="PS50850"/>
    </source>
</evidence>
<evidence type="ECO:0000313" key="9">
    <source>
        <dbReference type="EMBL" id="GAA4803958.1"/>
    </source>
</evidence>
<comment type="caution">
    <text evidence="9">The sequence shown here is derived from an EMBL/GenBank/DDBJ whole genome shotgun (WGS) entry which is preliminary data.</text>
</comment>
<evidence type="ECO:0000256" key="6">
    <source>
        <dbReference type="SAM" id="MobiDB-lite"/>
    </source>
</evidence>
<dbReference type="PANTHER" id="PTHR23511">
    <property type="entry name" value="SYNAPTIC VESICLE GLYCOPROTEIN 2"/>
    <property type="match status" value="1"/>
</dbReference>
<evidence type="ECO:0000256" key="2">
    <source>
        <dbReference type="ARBA" id="ARBA00022448"/>
    </source>
</evidence>
<dbReference type="Pfam" id="PF00083">
    <property type="entry name" value="Sugar_tr"/>
    <property type="match status" value="1"/>
</dbReference>
<dbReference type="RefSeq" id="WP_345620823.1">
    <property type="nucleotide sequence ID" value="NZ_BAABIG010000033.1"/>
</dbReference>
<evidence type="ECO:0000256" key="7">
    <source>
        <dbReference type="SAM" id="Phobius"/>
    </source>
</evidence>
<dbReference type="InterPro" id="IPR005828">
    <property type="entry name" value="MFS_sugar_transport-like"/>
</dbReference>
<evidence type="ECO:0000256" key="1">
    <source>
        <dbReference type="ARBA" id="ARBA00004651"/>
    </source>
</evidence>
<feature type="transmembrane region" description="Helical" evidence="7">
    <location>
        <begin position="121"/>
        <end position="140"/>
    </location>
</feature>
<organism evidence="9 10">
    <name type="scientific">Streptomyces ziwulingensis</name>
    <dbReference type="NCBI Taxonomy" id="1045501"/>
    <lineage>
        <taxon>Bacteria</taxon>
        <taxon>Bacillati</taxon>
        <taxon>Actinomycetota</taxon>
        <taxon>Actinomycetes</taxon>
        <taxon>Kitasatosporales</taxon>
        <taxon>Streptomycetaceae</taxon>
        <taxon>Streptomyces</taxon>
    </lineage>
</organism>
<sequence length="484" mass="51449">MTSEQSRKGPRTAVPGTTTLTDGPAPRAGGPAADAAARLTARIDRLPMTRLQGRILAQGGLSTTLDGLDLGIMSFLLPLITTAFALSGSQQGLVASATLAGALVGDLALALSGNRLGRKPLLLWSLVLYSGCTLLSAFAPDYPLLLALRFLAGVGVGVNVNIVIPYLAEFAPKKARAAYVGSLAGFFGLGYVLAALIGTFVVARVDHGWRWGLILVGLPVVVALWWRRSLPESPRYLLLKGRDAEAESVVAALEDDVRRRTGRPLPDPEPAPAAERDTDLSAARQFAELWRGPHLRQTVVTWTMFFIASFAYYGFLTFLPSMLLDRGMSITDSFGYTLLVEIAQVAGYYPAAWLADRTDRKWSIVTCLAASTGCAFLLSQAGSNTTVLALSVLLGFFLNGLYAPLYTYLPEVYPTRLRSMAAATSDAFSRVGGITAPMIIGSMYATLHFAGVFTLICAVLAAGCVVTLTLSTSTKGRSLEALSG</sequence>
<dbReference type="CDD" id="cd17316">
    <property type="entry name" value="MFS_SV2_like"/>
    <property type="match status" value="1"/>
</dbReference>
<keyword evidence="2" id="KW-0813">Transport</keyword>
<dbReference type="InterPro" id="IPR005829">
    <property type="entry name" value="Sugar_transporter_CS"/>
</dbReference>
<evidence type="ECO:0000256" key="4">
    <source>
        <dbReference type="ARBA" id="ARBA00022989"/>
    </source>
</evidence>
<dbReference type="PANTHER" id="PTHR23511:SF34">
    <property type="entry name" value="SYNAPTIC VESICLE GLYCOPROTEIN 2"/>
    <property type="match status" value="1"/>
</dbReference>
<feature type="domain" description="Major facilitator superfamily (MFS) profile" evidence="8">
    <location>
        <begin position="55"/>
        <end position="475"/>
    </location>
</feature>
<feature type="region of interest" description="Disordered" evidence="6">
    <location>
        <begin position="257"/>
        <end position="278"/>
    </location>
</feature>
<feature type="transmembrane region" description="Helical" evidence="7">
    <location>
        <begin position="299"/>
        <end position="322"/>
    </location>
</feature>